<dbReference type="Gene3D" id="1.10.10.10">
    <property type="entry name" value="Winged helix-like DNA-binding domain superfamily/Winged helix DNA-binding domain"/>
    <property type="match status" value="1"/>
</dbReference>
<dbReference type="SUPFAM" id="SSF51206">
    <property type="entry name" value="cAMP-binding domain-like"/>
    <property type="match status" value="1"/>
</dbReference>
<feature type="domain" description="HTH crp-type" evidence="4">
    <location>
        <begin position="134"/>
        <end position="206"/>
    </location>
</feature>
<keyword evidence="1" id="KW-0805">Transcription regulation</keyword>
<dbReference type="RefSeq" id="WP_109102740.1">
    <property type="nucleotide sequence ID" value="NZ_QDKQ01000069.1"/>
</dbReference>
<dbReference type="InterPro" id="IPR014710">
    <property type="entry name" value="RmlC-like_jellyroll"/>
</dbReference>
<dbReference type="InterPro" id="IPR036390">
    <property type="entry name" value="WH_DNA-bd_sf"/>
</dbReference>
<keyword evidence="3" id="KW-0804">Transcription</keyword>
<dbReference type="Pfam" id="PF13545">
    <property type="entry name" value="HTH_Crp_2"/>
    <property type="match status" value="1"/>
</dbReference>
<dbReference type="EMBL" id="QDKQ01000069">
    <property type="protein sequence ID" value="PVM83389.1"/>
    <property type="molecule type" value="Genomic_DNA"/>
</dbReference>
<dbReference type="Proteomes" id="UP000245073">
    <property type="component" value="Unassembled WGS sequence"/>
</dbReference>
<accession>A0A2T9JI91</accession>
<name>A0A2T9JI91_9CAUL</name>
<dbReference type="AlphaFoldDB" id="A0A2T9JI91"/>
<dbReference type="CDD" id="cd00038">
    <property type="entry name" value="CAP_ED"/>
    <property type="match status" value="1"/>
</dbReference>
<dbReference type="InterPro" id="IPR000595">
    <property type="entry name" value="cNMP-bd_dom"/>
</dbReference>
<evidence type="ECO:0000256" key="3">
    <source>
        <dbReference type="ARBA" id="ARBA00023163"/>
    </source>
</evidence>
<dbReference type="InterPro" id="IPR018490">
    <property type="entry name" value="cNMP-bd_dom_sf"/>
</dbReference>
<dbReference type="InterPro" id="IPR036388">
    <property type="entry name" value="WH-like_DNA-bd_sf"/>
</dbReference>
<evidence type="ECO:0000313" key="5">
    <source>
        <dbReference type="EMBL" id="PVM83389.1"/>
    </source>
</evidence>
<dbReference type="Gene3D" id="2.60.120.10">
    <property type="entry name" value="Jelly Rolls"/>
    <property type="match status" value="1"/>
</dbReference>
<comment type="caution">
    <text evidence="5">The sequence shown here is derived from an EMBL/GenBank/DDBJ whole genome shotgun (WGS) entry which is preliminary data.</text>
</comment>
<dbReference type="PROSITE" id="PS51063">
    <property type="entry name" value="HTH_CRP_2"/>
    <property type="match status" value="1"/>
</dbReference>
<protein>
    <recommendedName>
        <fullName evidence="4">HTH crp-type domain-containing protein</fullName>
    </recommendedName>
</protein>
<dbReference type="SUPFAM" id="SSF46785">
    <property type="entry name" value="Winged helix' DNA-binding domain"/>
    <property type="match status" value="1"/>
</dbReference>
<sequence length="216" mass="22718">MANTPPLASDDVNALEAALSPLETVPIDAVLGAAKGATPFVLCDGWAGLVRTMASGKRQIVALFLPGDVVGLDTATAPLGAGEIVALSAVRLRRLSAQGRALVALRPQLVKALAAHNLQHQARLQDQVFRIGVLAALGRVAHLLGELDTRLKLAAGDDRSLVPVTQAVLGQVLGISLVHVNRTLQVLASQRLAWLDRNRLVVPDDKALEAVWQSAV</sequence>
<evidence type="ECO:0000256" key="1">
    <source>
        <dbReference type="ARBA" id="ARBA00023015"/>
    </source>
</evidence>
<evidence type="ECO:0000256" key="2">
    <source>
        <dbReference type="ARBA" id="ARBA00023125"/>
    </source>
</evidence>
<keyword evidence="6" id="KW-1185">Reference proteome</keyword>
<dbReference type="GO" id="GO:0006355">
    <property type="term" value="P:regulation of DNA-templated transcription"/>
    <property type="evidence" value="ECO:0007669"/>
    <property type="project" value="InterPro"/>
</dbReference>
<proteinExistence type="predicted"/>
<evidence type="ECO:0000313" key="6">
    <source>
        <dbReference type="Proteomes" id="UP000245073"/>
    </source>
</evidence>
<gene>
    <name evidence="5" type="ORF">DDF67_20835</name>
</gene>
<dbReference type="GO" id="GO:0003677">
    <property type="term" value="F:DNA binding"/>
    <property type="evidence" value="ECO:0007669"/>
    <property type="project" value="UniProtKB-KW"/>
</dbReference>
<dbReference type="InterPro" id="IPR012318">
    <property type="entry name" value="HTH_CRP"/>
</dbReference>
<dbReference type="OrthoDB" id="7584044at2"/>
<evidence type="ECO:0000259" key="4">
    <source>
        <dbReference type="PROSITE" id="PS51063"/>
    </source>
</evidence>
<organism evidence="5 6">
    <name type="scientific">Caulobacter endophyticus</name>
    <dbReference type="NCBI Taxonomy" id="2172652"/>
    <lineage>
        <taxon>Bacteria</taxon>
        <taxon>Pseudomonadati</taxon>
        <taxon>Pseudomonadota</taxon>
        <taxon>Alphaproteobacteria</taxon>
        <taxon>Caulobacterales</taxon>
        <taxon>Caulobacteraceae</taxon>
        <taxon>Caulobacter</taxon>
    </lineage>
</organism>
<reference evidence="5 6" key="1">
    <citation type="submission" date="2018-04" db="EMBL/GenBank/DDBJ databases">
        <title>The genome sequence of Caulobacter sp. 744.</title>
        <authorList>
            <person name="Gao J."/>
            <person name="Sun J."/>
        </authorList>
    </citation>
    <scope>NUCLEOTIDE SEQUENCE [LARGE SCALE GENOMIC DNA]</scope>
    <source>
        <strain evidence="5 6">774</strain>
    </source>
</reference>
<keyword evidence="2" id="KW-0238">DNA-binding</keyword>